<sequence length="399" mass="43240">MQFPRENNILTYSFIGMLTTIVVLAFARLSYGVVLPFMRDGLQITYKEAGFLGTTTSLGYLCTIMFAGVCASKWGGKNTVLLGISLVSLGLIGLAFTPTYWVTFLFMILLGVGTSFTYTPLISLLVAWFPEQKGLVIGLTTSGVGIGILFTGIIVPYLNDVFLGSGWRISWGLFAIISLVVGLLTFLFIKNPPIMLASEKDEQASSPSEVYKNKDVINVGLIYGVIGVAYIVQMIFIMSFMIDSGVSVALAGQLIALNGILSIFSGPIWGFISDKIGRRSSLILTMGITLFAILLPVFSPTLIWFIIHIVILSCTLTGLFTLVQASSMDHVKPADMPLAFSYATFYFAIGQFVGPTIAGWLIDDYGGFRSAFLFSAVCLVFGLLLTFKVKGKSTLVSTN</sequence>
<feature type="transmembrane region" description="Helical" evidence="6">
    <location>
        <begin position="221"/>
        <end position="242"/>
    </location>
</feature>
<name>A0ABV6GJ58_9BACI</name>
<proteinExistence type="predicted"/>
<feature type="transmembrane region" description="Helical" evidence="6">
    <location>
        <begin position="104"/>
        <end position="128"/>
    </location>
</feature>
<dbReference type="SUPFAM" id="SSF103473">
    <property type="entry name" value="MFS general substrate transporter"/>
    <property type="match status" value="1"/>
</dbReference>
<gene>
    <name evidence="8" type="ORF">ACFFIX_18660</name>
</gene>
<dbReference type="InterPro" id="IPR010645">
    <property type="entry name" value="MFS_4"/>
</dbReference>
<evidence type="ECO:0000256" key="4">
    <source>
        <dbReference type="ARBA" id="ARBA00022989"/>
    </source>
</evidence>
<feature type="transmembrane region" description="Helical" evidence="6">
    <location>
        <begin position="79"/>
        <end position="98"/>
    </location>
</feature>
<dbReference type="EMBL" id="JBHLVO010000020">
    <property type="protein sequence ID" value="MFC0273426.1"/>
    <property type="molecule type" value="Genomic_DNA"/>
</dbReference>
<dbReference type="RefSeq" id="WP_378936706.1">
    <property type="nucleotide sequence ID" value="NZ_JBHLVO010000020.1"/>
</dbReference>
<comment type="subcellular location">
    <subcellularLocation>
        <location evidence="1">Cell membrane</location>
        <topology evidence="1">Multi-pass membrane protein</topology>
    </subcellularLocation>
</comment>
<feature type="transmembrane region" description="Helical" evidence="6">
    <location>
        <begin position="281"/>
        <end position="299"/>
    </location>
</feature>
<accession>A0ABV6GJ58</accession>
<dbReference type="PANTHER" id="PTHR23537:SF1">
    <property type="entry name" value="SUGAR TRANSPORTER"/>
    <property type="match status" value="1"/>
</dbReference>
<evidence type="ECO:0000313" key="9">
    <source>
        <dbReference type="Proteomes" id="UP001589854"/>
    </source>
</evidence>
<dbReference type="PROSITE" id="PS50850">
    <property type="entry name" value="MFS"/>
    <property type="match status" value="1"/>
</dbReference>
<protein>
    <submittedName>
        <fullName evidence="8">MFS transporter</fullName>
    </submittedName>
</protein>
<feature type="transmembrane region" description="Helical" evidence="6">
    <location>
        <begin position="12"/>
        <end position="31"/>
    </location>
</feature>
<feature type="transmembrane region" description="Helical" evidence="6">
    <location>
        <begin position="368"/>
        <end position="387"/>
    </location>
</feature>
<feature type="transmembrane region" description="Helical" evidence="6">
    <location>
        <begin position="169"/>
        <end position="189"/>
    </location>
</feature>
<keyword evidence="2" id="KW-0813">Transport</keyword>
<evidence type="ECO:0000256" key="3">
    <source>
        <dbReference type="ARBA" id="ARBA00022692"/>
    </source>
</evidence>
<feature type="domain" description="Major facilitator superfamily (MFS) profile" evidence="7">
    <location>
        <begin position="9"/>
        <end position="394"/>
    </location>
</feature>
<feature type="transmembrane region" description="Helical" evidence="6">
    <location>
        <begin position="338"/>
        <end position="362"/>
    </location>
</feature>
<evidence type="ECO:0000256" key="1">
    <source>
        <dbReference type="ARBA" id="ARBA00004651"/>
    </source>
</evidence>
<feature type="transmembrane region" description="Helical" evidence="6">
    <location>
        <begin position="248"/>
        <end position="269"/>
    </location>
</feature>
<evidence type="ECO:0000259" key="7">
    <source>
        <dbReference type="PROSITE" id="PS50850"/>
    </source>
</evidence>
<dbReference type="PANTHER" id="PTHR23537">
    <property type="match status" value="1"/>
</dbReference>
<dbReference type="InterPro" id="IPR036259">
    <property type="entry name" value="MFS_trans_sf"/>
</dbReference>
<dbReference type="Gene3D" id="1.20.1250.20">
    <property type="entry name" value="MFS general substrate transporter like domains"/>
    <property type="match status" value="2"/>
</dbReference>
<comment type="caution">
    <text evidence="8">The sequence shown here is derived from an EMBL/GenBank/DDBJ whole genome shotgun (WGS) entry which is preliminary data.</text>
</comment>
<evidence type="ECO:0000256" key="2">
    <source>
        <dbReference type="ARBA" id="ARBA00022448"/>
    </source>
</evidence>
<dbReference type="Proteomes" id="UP001589854">
    <property type="component" value="Unassembled WGS sequence"/>
</dbReference>
<keyword evidence="5 6" id="KW-0472">Membrane</keyword>
<keyword evidence="3 6" id="KW-0812">Transmembrane</keyword>
<reference evidence="8 9" key="1">
    <citation type="submission" date="2024-09" db="EMBL/GenBank/DDBJ databases">
        <authorList>
            <person name="Sun Q."/>
            <person name="Mori K."/>
        </authorList>
    </citation>
    <scope>NUCLEOTIDE SEQUENCE [LARGE SCALE GENOMIC DNA]</scope>
    <source>
        <strain evidence="8 9">CCM 7228</strain>
    </source>
</reference>
<evidence type="ECO:0000256" key="5">
    <source>
        <dbReference type="ARBA" id="ARBA00023136"/>
    </source>
</evidence>
<keyword evidence="4 6" id="KW-1133">Transmembrane helix</keyword>
<feature type="transmembrane region" description="Helical" evidence="6">
    <location>
        <begin position="135"/>
        <end position="157"/>
    </location>
</feature>
<dbReference type="InterPro" id="IPR020846">
    <property type="entry name" value="MFS_dom"/>
</dbReference>
<dbReference type="Pfam" id="PF06779">
    <property type="entry name" value="MFS_4"/>
    <property type="match status" value="1"/>
</dbReference>
<organism evidence="8 9">
    <name type="scientific">Metabacillus herbersteinensis</name>
    <dbReference type="NCBI Taxonomy" id="283816"/>
    <lineage>
        <taxon>Bacteria</taxon>
        <taxon>Bacillati</taxon>
        <taxon>Bacillota</taxon>
        <taxon>Bacilli</taxon>
        <taxon>Bacillales</taxon>
        <taxon>Bacillaceae</taxon>
        <taxon>Metabacillus</taxon>
    </lineage>
</organism>
<feature type="transmembrane region" description="Helical" evidence="6">
    <location>
        <begin position="51"/>
        <end position="72"/>
    </location>
</feature>
<keyword evidence="9" id="KW-1185">Reference proteome</keyword>
<evidence type="ECO:0000256" key="6">
    <source>
        <dbReference type="SAM" id="Phobius"/>
    </source>
</evidence>
<evidence type="ECO:0000313" key="8">
    <source>
        <dbReference type="EMBL" id="MFC0273426.1"/>
    </source>
</evidence>
<feature type="transmembrane region" description="Helical" evidence="6">
    <location>
        <begin position="305"/>
        <end position="326"/>
    </location>
</feature>